<proteinExistence type="predicted"/>
<protein>
    <recommendedName>
        <fullName evidence="1">GNAT-like C-terminal domain-containing protein</fullName>
    </recommendedName>
</protein>
<comment type="caution">
    <text evidence="2">The sequence shown here is derived from an EMBL/GenBank/DDBJ whole genome shotgun (WGS) entry which is preliminary data.</text>
</comment>
<evidence type="ECO:0000313" key="3">
    <source>
        <dbReference type="Proteomes" id="UP000709437"/>
    </source>
</evidence>
<organism evidence="2 3">
    <name type="scientific">Curtobacterium flaccumfaciens pv. flaccumfaciens</name>
    <dbReference type="NCBI Taxonomy" id="138532"/>
    <lineage>
        <taxon>Bacteria</taxon>
        <taxon>Bacillati</taxon>
        <taxon>Actinomycetota</taxon>
        <taxon>Actinomycetes</taxon>
        <taxon>Micrococcales</taxon>
        <taxon>Microbacteriaceae</taxon>
        <taxon>Curtobacterium</taxon>
    </lineage>
</organism>
<dbReference type="EMBL" id="JAHEWX010000009">
    <property type="protein sequence ID" value="MBT1541892.1"/>
    <property type="molecule type" value="Genomic_DNA"/>
</dbReference>
<evidence type="ECO:0000313" key="2">
    <source>
        <dbReference type="EMBL" id="MBT1541892.1"/>
    </source>
</evidence>
<dbReference type="RefSeq" id="WP_214563045.1">
    <property type="nucleotide sequence ID" value="NZ_JAHEWX010000009.1"/>
</dbReference>
<dbReference type="Pfam" id="PF18164">
    <property type="entry name" value="GNAT_C"/>
    <property type="match status" value="1"/>
</dbReference>
<dbReference type="Proteomes" id="UP000709437">
    <property type="component" value="Unassembled WGS sequence"/>
</dbReference>
<sequence length="257" mass="26322">MTTAIPCLEARPASVAVLAAAAGSPDDSATVAAAVAATVADAGPAERDTLLVAALRAAVPHAAVALTERGLPRALAAASVADVDRKLARYGLHGTGVEWLVAVVTGRVVAVGRLQFELGDHLADGTPAWGVHVPETGPLDPVACDRSFAGAPEVLRGLAGHLAADRWQCRSWMLDPGLPAALGPDANLVRFARRFRLVPPGEHDATEGDASVAKFVFGVPLATARSAAPSGRLRAAVLDRWASGGHWTERTGTAPVA</sequence>
<dbReference type="Gene3D" id="3.40.630.120">
    <property type="match status" value="1"/>
</dbReference>
<accession>A0A9Q2W223</accession>
<reference evidence="2" key="1">
    <citation type="submission" date="2021-05" db="EMBL/GenBank/DDBJ databases">
        <title>Whole genome sequence of Curtobacterium flaccumfaciens pv. flaccumfaciens strain CFBP 3417.</title>
        <authorList>
            <person name="Osdaghi E."/>
            <person name="Taghouti G."/>
            <person name="Portier P."/>
            <person name="Fazliarab A."/>
            <person name="Taghavi S.M."/>
            <person name="Briand M."/>
            <person name="Le-Saux M."/>
            <person name="Jacques M.-A."/>
        </authorList>
    </citation>
    <scope>NUCLEOTIDE SEQUENCE</scope>
    <source>
        <strain evidence="2">CFBP 3417</strain>
    </source>
</reference>
<feature type="domain" description="GNAT-like C-terminal" evidence="1">
    <location>
        <begin position="109"/>
        <end position="253"/>
    </location>
</feature>
<name>A0A9Q2W223_9MICO</name>
<evidence type="ECO:0000259" key="1">
    <source>
        <dbReference type="Pfam" id="PF18164"/>
    </source>
</evidence>
<dbReference type="InterPro" id="IPR041644">
    <property type="entry name" value="GNAT_C"/>
</dbReference>
<dbReference type="AlphaFoldDB" id="A0A9Q2W223"/>
<gene>
    <name evidence="2" type="ORF">KK103_08975</name>
</gene>